<feature type="binding site" evidence="7">
    <location>
        <position position="138"/>
    </location>
    <ligand>
        <name>Zn(2+)</name>
        <dbReference type="ChEBI" id="CHEBI:29105"/>
        <note>catalytic</note>
    </ligand>
</feature>
<keyword evidence="7" id="KW-0963">Cytoplasm</keyword>
<keyword evidence="2 7" id="KW-0540">Nuclease</keyword>
<evidence type="ECO:0000256" key="4">
    <source>
        <dbReference type="ARBA" id="ARBA00022759"/>
    </source>
</evidence>
<dbReference type="HAMAP" id="MF_00009">
    <property type="entry name" value="Endoribonucl_YbeY"/>
    <property type="match status" value="1"/>
</dbReference>
<feature type="binding site" evidence="7">
    <location>
        <position position="128"/>
    </location>
    <ligand>
        <name>Zn(2+)</name>
        <dbReference type="ChEBI" id="CHEBI:29105"/>
        <note>catalytic</note>
    </ligand>
</feature>
<evidence type="ECO:0000256" key="3">
    <source>
        <dbReference type="ARBA" id="ARBA00022723"/>
    </source>
</evidence>
<keyword evidence="5 7" id="KW-0378">Hydrolase</keyword>
<dbReference type="PROSITE" id="PS01306">
    <property type="entry name" value="UPF0054"/>
    <property type="match status" value="1"/>
</dbReference>
<comment type="cofactor">
    <cofactor evidence="7">
        <name>Zn(2+)</name>
        <dbReference type="ChEBI" id="CHEBI:29105"/>
    </cofactor>
    <text evidence="7">Binds 1 zinc ion.</text>
</comment>
<reference evidence="8 9" key="1">
    <citation type="submission" date="2022-07" db="EMBL/GenBank/DDBJ databases">
        <authorList>
            <person name="Li W.-J."/>
            <person name="Deng Q.-Q."/>
        </authorList>
    </citation>
    <scope>NUCLEOTIDE SEQUENCE [LARGE SCALE GENOMIC DNA]</scope>
    <source>
        <strain evidence="8 9">SYSU M60028</strain>
    </source>
</reference>
<dbReference type="Gene3D" id="3.40.390.30">
    <property type="entry name" value="Metalloproteases ('zincins'), catalytic domain"/>
    <property type="match status" value="1"/>
</dbReference>
<dbReference type="InterPro" id="IPR023091">
    <property type="entry name" value="MetalPrtase_cat_dom_sf_prd"/>
</dbReference>
<feature type="binding site" evidence="7">
    <location>
        <position position="132"/>
    </location>
    <ligand>
        <name>Zn(2+)</name>
        <dbReference type="ChEBI" id="CHEBI:29105"/>
        <note>catalytic</note>
    </ligand>
</feature>
<dbReference type="InterPro" id="IPR020549">
    <property type="entry name" value="YbeY_CS"/>
</dbReference>
<name>A0ABT1LCE3_9HYPH</name>
<organism evidence="8 9">
    <name type="scientific">Alsobacter ponti</name>
    <dbReference type="NCBI Taxonomy" id="2962936"/>
    <lineage>
        <taxon>Bacteria</taxon>
        <taxon>Pseudomonadati</taxon>
        <taxon>Pseudomonadota</taxon>
        <taxon>Alphaproteobacteria</taxon>
        <taxon>Hyphomicrobiales</taxon>
        <taxon>Alsobacteraceae</taxon>
        <taxon>Alsobacter</taxon>
    </lineage>
</organism>
<dbReference type="Proteomes" id="UP001205890">
    <property type="component" value="Unassembled WGS sequence"/>
</dbReference>
<keyword evidence="7" id="KW-0698">rRNA processing</keyword>
<evidence type="ECO:0000256" key="1">
    <source>
        <dbReference type="ARBA" id="ARBA00010875"/>
    </source>
</evidence>
<sequence>MTRRSAAAPAIPVPDVEAESPLWDRLPDAESLAARALEAATRTAGARLAAGAQVSVMLTDDARMREINRQWRGQDKPTNVLSFPAVQPGALTSAPFLGDIAIAFETVAREAEEEGKSLADHYTHLVVHGFLHLLGHDHETEAEAEAMEELERRALASLGIADPYAEETGSGRLAS</sequence>
<dbReference type="NCBIfam" id="TIGR00043">
    <property type="entry name" value="rRNA maturation RNase YbeY"/>
    <property type="match status" value="1"/>
</dbReference>
<evidence type="ECO:0000313" key="8">
    <source>
        <dbReference type="EMBL" id="MCP8938616.1"/>
    </source>
</evidence>
<dbReference type="EMBL" id="JANCLU010000007">
    <property type="protein sequence ID" value="MCP8938616.1"/>
    <property type="molecule type" value="Genomic_DNA"/>
</dbReference>
<comment type="caution">
    <text evidence="8">The sequence shown here is derived from an EMBL/GenBank/DDBJ whole genome shotgun (WGS) entry which is preliminary data.</text>
</comment>
<comment type="similarity">
    <text evidence="1 7">Belongs to the endoribonuclease YbeY family.</text>
</comment>
<accession>A0ABT1LCE3</accession>
<keyword evidence="9" id="KW-1185">Reference proteome</keyword>
<dbReference type="InterPro" id="IPR002036">
    <property type="entry name" value="YbeY"/>
</dbReference>
<dbReference type="Pfam" id="PF02130">
    <property type="entry name" value="YbeY"/>
    <property type="match status" value="1"/>
</dbReference>
<evidence type="ECO:0000256" key="6">
    <source>
        <dbReference type="ARBA" id="ARBA00022833"/>
    </source>
</evidence>
<keyword evidence="6 7" id="KW-0862">Zinc</keyword>
<comment type="function">
    <text evidence="7">Single strand-specific metallo-endoribonuclease involved in late-stage 70S ribosome quality control and in maturation of the 3' terminus of the 16S rRNA.</text>
</comment>
<dbReference type="PANTHER" id="PTHR46986">
    <property type="entry name" value="ENDORIBONUCLEASE YBEY, CHLOROPLASTIC"/>
    <property type="match status" value="1"/>
</dbReference>
<dbReference type="EC" id="3.1.-.-" evidence="7"/>
<evidence type="ECO:0000256" key="5">
    <source>
        <dbReference type="ARBA" id="ARBA00022801"/>
    </source>
</evidence>
<dbReference type="RefSeq" id="WP_254740726.1">
    <property type="nucleotide sequence ID" value="NZ_JANCLU010000007.1"/>
</dbReference>
<keyword evidence="4 7" id="KW-0255">Endonuclease</keyword>
<dbReference type="PANTHER" id="PTHR46986:SF1">
    <property type="entry name" value="ENDORIBONUCLEASE YBEY, CHLOROPLASTIC"/>
    <property type="match status" value="1"/>
</dbReference>
<keyword evidence="7" id="KW-0690">Ribosome biogenesis</keyword>
<evidence type="ECO:0000313" key="9">
    <source>
        <dbReference type="Proteomes" id="UP001205890"/>
    </source>
</evidence>
<evidence type="ECO:0000256" key="7">
    <source>
        <dbReference type="HAMAP-Rule" id="MF_00009"/>
    </source>
</evidence>
<dbReference type="SUPFAM" id="SSF55486">
    <property type="entry name" value="Metalloproteases ('zincins'), catalytic domain"/>
    <property type="match status" value="1"/>
</dbReference>
<protein>
    <recommendedName>
        <fullName evidence="7">Endoribonuclease YbeY</fullName>
        <ecNumber evidence="7">3.1.-.-</ecNumber>
    </recommendedName>
</protein>
<evidence type="ECO:0000256" key="2">
    <source>
        <dbReference type="ARBA" id="ARBA00022722"/>
    </source>
</evidence>
<keyword evidence="3 7" id="KW-0479">Metal-binding</keyword>
<gene>
    <name evidence="7 8" type="primary">ybeY</name>
    <name evidence="8" type="ORF">NK718_08835</name>
</gene>
<proteinExistence type="inferred from homology"/>
<comment type="subcellular location">
    <subcellularLocation>
        <location evidence="7">Cytoplasm</location>
    </subcellularLocation>
</comment>